<dbReference type="OrthoDB" id="252464at2"/>
<dbReference type="PRINTS" id="PR00111">
    <property type="entry name" value="ABHYDROLASE"/>
</dbReference>
<dbReference type="Gene3D" id="3.40.50.1820">
    <property type="entry name" value="alpha/beta hydrolase"/>
    <property type="match status" value="1"/>
</dbReference>
<dbReference type="InterPro" id="IPR050266">
    <property type="entry name" value="AB_hydrolase_sf"/>
</dbReference>
<name>A0A417YBL0_9BACI</name>
<gene>
    <name evidence="2" type="ORF">D1B32_18535</name>
</gene>
<evidence type="ECO:0000259" key="1">
    <source>
        <dbReference type="Pfam" id="PF00561"/>
    </source>
</evidence>
<accession>A0A417YBL0</accession>
<dbReference type="SUPFAM" id="SSF53474">
    <property type="entry name" value="alpha/beta-Hydrolases"/>
    <property type="match status" value="1"/>
</dbReference>
<dbReference type="Pfam" id="PF00561">
    <property type="entry name" value="Abhydrolase_1"/>
    <property type="match status" value="1"/>
</dbReference>
<evidence type="ECO:0000313" key="2">
    <source>
        <dbReference type="EMBL" id="RHW30070.1"/>
    </source>
</evidence>
<dbReference type="PANTHER" id="PTHR43798">
    <property type="entry name" value="MONOACYLGLYCEROL LIPASE"/>
    <property type="match status" value="1"/>
</dbReference>
<organism evidence="2 3">
    <name type="scientific">Oceanobacillus profundus</name>
    <dbReference type="NCBI Taxonomy" id="372463"/>
    <lineage>
        <taxon>Bacteria</taxon>
        <taxon>Bacillati</taxon>
        <taxon>Bacillota</taxon>
        <taxon>Bacilli</taxon>
        <taxon>Bacillales</taxon>
        <taxon>Bacillaceae</taxon>
        <taxon>Oceanobacillus</taxon>
    </lineage>
</organism>
<comment type="caution">
    <text evidence="2">The sequence shown here is derived from an EMBL/GenBank/DDBJ whole genome shotgun (WGS) entry which is preliminary data.</text>
</comment>
<sequence>MGKLEVSKMIDVKKVLLANGEEIAYQERAGGEDVVILVHGNMTSSVHWDVVIDNLASHYKVYAIDQRGFGKSSYHQPITEIKDFADDLKLFVDELQLRDFALVGWSLGGTVCQQFCADYPGYCNRLFLLASGSSRGYAYYPIGEDGLPDTINRLRTIEEVRESDKAKIVQTAYDTLNYDFLRQMWDMVIYIDNKPDPERYQKYLEDMTTQRNLAECYQALNLFNISDVHNGLIAGTNQVKDIDIPVMIAWGETDMVVTKDMTDELIADFGDKAVHRELKKCGHSPLIDDLDQLLDAMETFFVGSTTNKGVL</sequence>
<reference evidence="2 3" key="1">
    <citation type="journal article" date="2007" name="Int. J. Syst. Evol. Microbiol.">
        <title>Oceanobacillus profundus sp. nov., isolated from a deep-sea sediment core.</title>
        <authorList>
            <person name="Kim Y.G."/>
            <person name="Choi D.H."/>
            <person name="Hyun S."/>
            <person name="Cho B.C."/>
        </authorList>
    </citation>
    <scope>NUCLEOTIDE SEQUENCE [LARGE SCALE GENOMIC DNA]</scope>
    <source>
        <strain evidence="2 3">DSM 18246</strain>
    </source>
</reference>
<evidence type="ECO:0000313" key="3">
    <source>
        <dbReference type="Proteomes" id="UP000285456"/>
    </source>
</evidence>
<dbReference type="EMBL" id="QWEH01000016">
    <property type="protein sequence ID" value="RHW30070.1"/>
    <property type="molecule type" value="Genomic_DNA"/>
</dbReference>
<dbReference type="GO" id="GO:0046464">
    <property type="term" value="P:acylglycerol catabolic process"/>
    <property type="evidence" value="ECO:0007669"/>
    <property type="project" value="TreeGrafter"/>
</dbReference>
<protein>
    <submittedName>
        <fullName evidence="2">Alpha/beta hydrolase</fullName>
    </submittedName>
</protein>
<proteinExistence type="predicted"/>
<dbReference type="GO" id="GO:0047372">
    <property type="term" value="F:monoacylglycerol lipase activity"/>
    <property type="evidence" value="ECO:0007669"/>
    <property type="project" value="TreeGrafter"/>
</dbReference>
<feature type="domain" description="AB hydrolase-1" evidence="1">
    <location>
        <begin position="34"/>
        <end position="289"/>
    </location>
</feature>
<keyword evidence="2" id="KW-0378">Hydrolase</keyword>
<keyword evidence="3" id="KW-1185">Reference proteome</keyword>
<dbReference type="GO" id="GO:0016020">
    <property type="term" value="C:membrane"/>
    <property type="evidence" value="ECO:0007669"/>
    <property type="project" value="TreeGrafter"/>
</dbReference>
<dbReference type="AlphaFoldDB" id="A0A417YBL0"/>
<dbReference type="Proteomes" id="UP000285456">
    <property type="component" value="Unassembled WGS sequence"/>
</dbReference>
<dbReference type="PANTHER" id="PTHR43798:SF33">
    <property type="entry name" value="HYDROLASE, PUTATIVE (AFU_ORTHOLOGUE AFUA_2G14860)-RELATED"/>
    <property type="match status" value="1"/>
</dbReference>
<dbReference type="InterPro" id="IPR000073">
    <property type="entry name" value="AB_hydrolase_1"/>
</dbReference>
<dbReference type="InterPro" id="IPR029058">
    <property type="entry name" value="AB_hydrolase_fold"/>
</dbReference>